<keyword evidence="2" id="KW-0547">Nucleotide-binding</keyword>
<dbReference type="FunFam" id="3.40.50.300:FF:002288">
    <property type="entry name" value="Probable thymidylate kinase"/>
    <property type="match status" value="1"/>
</dbReference>
<evidence type="ECO:0000313" key="6">
    <source>
        <dbReference type="Proteomes" id="UP000526184"/>
    </source>
</evidence>
<protein>
    <submittedName>
        <fullName evidence="5">Deoxynucleoside kinase</fullName>
    </submittedName>
</protein>
<dbReference type="GO" id="GO:0006233">
    <property type="term" value="P:dTDP biosynthetic process"/>
    <property type="evidence" value="ECO:0007669"/>
    <property type="project" value="TreeGrafter"/>
</dbReference>
<evidence type="ECO:0000256" key="1">
    <source>
        <dbReference type="ARBA" id="ARBA00009776"/>
    </source>
</evidence>
<reference evidence="5 6" key="1">
    <citation type="submission" date="2020-05" db="EMBL/GenBank/DDBJ databases">
        <title>Streptobacillus felis strain LHL191014123.</title>
        <authorList>
            <person name="Fawzy A."/>
            <person name="Rau J."/>
            <person name="Risse K."/>
            <person name="Schauerte N."/>
            <person name="Geiger C."/>
            <person name="Blom J."/>
            <person name="Imirzalioglu C."/>
            <person name="Falgenhauer J."/>
            <person name="Bach A."/>
            <person name="Herden C."/>
            <person name="Eisenberg T."/>
        </authorList>
    </citation>
    <scope>NUCLEOTIDE SEQUENCE [LARGE SCALE GENOMIC DNA]</scope>
    <source>
        <strain evidence="5 6">LHL191014123</strain>
    </source>
</reference>
<sequence>MGKLIIIEGTDGSGKQTQTEKLYSRLVDDGNKVKKISFPNYDSNSSALVKMYLSGEFGSKPTDVNAYAASTFYGIDRYASYKTDWGKEYISGTIIISDRYTGSNMIHHGSKFDDEKEKEKYLCWLEDLEFDKFGIPRPDVTIFLNVPIDYTFSLMENRDNKFTGESKKDIHESDKDYLRKSYYNALDIAKQKGWKVIDCVVNNRMLSIEEIHELIYANVKEIL</sequence>
<evidence type="ECO:0000256" key="3">
    <source>
        <dbReference type="ARBA" id="ARBA00022840"/>
    </source>
</evidence>
<dbReference type="GO" id="GO:0006235">
    <property type="term" value="P:dTTP biosynthetic process"/>
    <property type="evidence" value="ECO:0007669"/>
    <property type="project" value="TreeGrafter"/>
</dbReference>
<dbReference type="SUPFAM" id="SSF52540">
    <property type="entry name" value="P-loop containing nucleoside triphosphate hydrolases"/>
    <property type="match status" value="1"/>
</dbReference>
<name>A0A7Z0TAR6_9FUSO</name>
<dbReference type="AlphaFoldDB" id="A0A7Z0TAR6"/>
<dbReference type="PANTHER" id="PTHR10344:SF4">
    <property type="entry name" value="UMP-CMP KINASE 2, MITOCHONDRIAL"/>
    <property type="match status" value="1"/>
</dbReference>
<keyword evidence="5" id="KW-0418">Kinase</keyword>
<dbReference type="EMBL" id="JABMKT010000031">
    <property type="protein sequence ID" value="NYV28295.1"/>
    <property type="molecule type" value="Genomic_DNA"/>
</dbReference>
<evidence type="ECO:0000259" key="4">
    <source>
        <dbReference type="Pfam" id="PF02223"/>
    </source>
</evidence>
<dbReference type="Proteomes" id="UP000526184">
    <property type="component" value="Unassembled WGS sequence"/>
</dbReference>
<accession>A0A7Z0TAR6</accession>
<dbReference type="PANTHER" id="PTHR10344">
    <property type="entry name" value="THYMIDYLATE KINASE"/>
    <property type="match status" value="1"/>
</dbReference>
<feature type="domain" description="Thymidylate kinase-like" evidence="4">
    <location>
        <begin position="7"/>
        <end position="199"/>
    </location>
</feature>
<keyword evidence="6" id="KW-1185">Reference proteome</keyword>
<dbReference type="CDD" id="cd01672">
    <property type="entry name" value="TMPK"/>
    <property type="match status" value="1"/>
</dbReference>
<dbReference type="GO" id="GO:0005829">
    <property type="term" value="C:cytosol"/>
    <property type="evidence" value="ECO:0007669"/>
    <property type="project" value="TreeGrafter"/>
</dbReference>
<dbReference type="OrthoDB" id="9774907at2"/>
<dbReference type="GO" id="GO:0005524">
    <property type="term" value="F:ATP binding"/>
    <property type="evidence" value="ECO:0007669"/>
    <property type="project" value="UniProtKB-KW"/>
</dbReference>
<dbReference type="Gene3D" id="3.40.50.300">
    <property type="entry name" value="P-loop containing nucleotide triphosphate hydrolases"/>
    <property type="match status" value="1"/>
</dbReference>
<comment type="similarity">
    <text evidence="1">Belongs to the thymidylate kinase family.</text>
</comment>
<dbReference type="GO" id="GO:0006227">
    <property type="term" value="P:dUDP biosynthetic process"/>
    <property type="evidence" value="ECO:0007669"/>
    <property type="project" value="TreeGrafter"/>
</dbReference>
<proteinExistence type="inferred from homology"/>
<dbReference type="RefSeq" id="WP_067321882.1">
    <property type="nucleotide sequence ID" value="NZ_CBCRWS010000005.1"/>
</dbReference>
<dbReference type="GO" id="GO:0004798">
    <property type="term" value="F:dTMP kinase activity"/>
    <property type="evidence" value="ECO:0007669"/>
    <property type="project" value="TreeGrafter"/>
</dbReference>
<organism evidence="5 6">
    <name type="scientific">Streptobacillus felis</name>
    <dbReference type="NCBI Taxonomy" id="1384509"/>
    <lineage>
        <taxon>Bacteria</taxon>
        <taxon>Fusobacteriati</taxon>
        <taxon>Fusobacteriota</taxon>
        <taxon>Fusobacteriia</taxon>
        <taxon>Fusobacteriales</taxon>
        <taxon>Leptotrichiaceae</taxon>
        <taxon>Streptobacillus</taxon>
    </lineage>
</organism>
<gene>
    <name evidence="5" type="ORF">HP397_05700</name>
</gene>
<dbReference type="InterPro" id="IPR039430">
    <property type="entry name" value="Thymidylate_kin-like_dom"/>
</dbReference>
<evidence type="ECO:0000256" key="2">
    <source>
        <dbReference type="ARBA" id="ARBA00022741"/>
    </source>
</evidence>
<comment type="caution">
    <text evidence="5">The sequence shown here is derived from an EMBL/GenBank/DDBJ whole genome shotgun (WGS) entry which is preliminary data.</text>
</comment>
<keyword evidence="5" id="KW-0808">Transferase</keyword>
<keyword evidence="3" id="KW-0067">ATP-binding</keyword>
<dbReference type="InterPro" id="IPR027417">
    <property type="entry name" value="P-loop_NTPase"/>
</dbReference>
<evidence type="ECO:0000313" key="5">
    <source>
        <dbReference type="EMBL" id="NYV28295.1"/>
    </source>
</evidence>
<dbReference type="Pfam" id="PF02223">
    <property type="entry name" value="Thymidylate_kin"/>
    <property type="match status" value="1"/>
</dbReference>